<reference evidence="1 2" key="1">
    <citation type="submission" date="2017-09" db="EMBL/GenBank/DDBJ databases">
        <title>Large-scale bioinformatics analysis of Bacillus genomes uncovers conserved roles of natural products in bacterial physiology.</title>
        <authorList>
            <consortium name="Agbiome Team Llc"/>
            <person name="Bleich R.M."/>
            <person name="Grubbs K.J."/>
            <person name="Santa Maria K.C."/>
            <person name="Allen S.E."/>
            <person name="Farag S."/>
            <person name="Shank E.A."/>
            <person name="Bowers A."/>
        </authorList>
    </citation>
    <scope>NUCLEOTIDE SEQUENCE [LARGE SCALE GENOMIC DNA]</scope>
    <source>
        <strain evidence="1 2">AFS085496</strain>
    </source>
</reference>
<dbReference type="EMBL" id="NUVX01000062">
    <property type="protein sequence ID" value="PFJ33201.1"/>
    <property type="molecule type" value="Genomic_DNA"/>
</dbReference>
<organism evidence="1 2">
    <name type="scientific">Bacillus thuringiensis</name>
    <dbReference type="NCBI Taxonomy" id="1428"/>
    <lineage>
        <taxon>Bacteria</taxon>
        <taxon>Bacillati</taxon>
        <taxon>Bacillota</taxon>
        <taxon>Bacilli</taxon>
        <taxon>Bacillales</taxon>
        <taxon>Bacillaceae</taxon>
        <taxon>Bacillus</taxon>
        <taxon>Bacillus cereus group</taxon>
    </lineage>
</organism>
<dbReference type="RefSeq" id="WP_098517311.1">
    <property type="nucleotide sequence ID" value="NZ_NUVX01000062.1"/>
</dbReference>
<dbReference type="AlphaFoldDB" id="A0A9X6ZR35"/>
<dbReference type="Proteomes" id="UP000224003">
    <property type="component" value="Unassembled WGS sequence"/>
</dbReference>
<protein>
    <submittedName>
        <fullName evidence="1">Uncharacterized protein</fullName>
    </submittedName>
</protein>
<proteinExistence type="predicted"/>
<accession>A0A9X6ZR35</accession>
<name>A0A9X6ZR35_BACTU</name>
<evidence type="ECO:0000313" key="2">
    <source>
        <dbReference type="Proteomes" id="UP000224003"/>
    </source>
</evidence>
<sequence>MKQRITVEQIRELNEAQTQQLLKLWKPELGDWIYYTDENEIGVICGLEDTTPEVLHITWYMGGDSEFQLSDKTLPLLTIGEMMKFLYNFHACLTVEVSTQAFISTVKAKAGVRNKQTEKELCDALWEGIKHMLNVYIDLNDSQIIYIDNFRL</sequence>
<evidence type="ECO:0000313" key="1">
    <source>
        <dbReference type="EMBL" id="PFJ33201.1"/>
    </source>
</evidence>
<gene>
    <name evidence="1" type="ORF">COJ15_28580</name>
</gene>
<comment type="caution">
    <text evidence="1">The sequence shown here is derived from an EMBL/GenBank/DDBJ whole genome shotgun (WGS) entry which is preliminary data.</text>
</comment>